<feature type="region of interest" description="Disordered" evidence="1">
    <location>
        <begin position="147"/>
        <end position="169"/>
    </location>
</feature>
<dbReference type="Pfam" id="PF20355">
    <property type="entry name" value="DUF6650"/>
    <property type="match status" value="1"/>
</dbReference>
<proteinExistence type="predicted"/>
<dbReference type="Proteomes" id="UP001589870">
    <property type="component" value="Unassembled WGS sequence"/>
</dbReference>
<gene>
    <name evidence="2" type="ORF">ACFHYQ_19965</name>
</gene>
<evidence type="ECO:0000313" key="3">
    <source>
        <dbReference type="Proteomes" id="UP001589870"/>
    </source>
</evidence>
<dbReference type="RefSeq" id="WP_394302673.1">
    <property type="nucleotide sequence ID" value="NZ_JBHMQT010000044.1"/>
</dbReference>
<organism evidence="2 3">
    <name type="scientific">Sphaerimonospora cavernae</name>
    <dbReference type="NCBI Taxonomy" id="1740611"/>
    <lineage>
        <taxon>Bacteria</taxon>
        <taxon>Bacillati</taxon>
        <taxon>Actinomycetota</taxon>
        <taxon>Actinomycetes</taxon>
        <taxon>Streptosporangiales</taxon>
        <taxon>Streptosporangiaceae</taxon>
        <taxon>Sphaerimonospora</taxon>
    </lineage>
</organism>
<dbReference type="EMBL" id="JBHMQT010000044">
    <property type="protein sequence ID" value="MFC0864571.1"/>
    <property type="molecule type" value="Genomic_DNA"/>
</dbReference>
<reference evidence="2 3" key="1">
    <citation type="submission" date="2024-09" db="EMBL/GenBank/DDBJ databases">
        <authorList>
            <person name="Sun Q."/>
            <person name="Mori K."/>
        </authorList>
    </citation>
    <scope>NUCLEOTIDE SEQUENCE [LARGE SCALE GENOMIC DNA]</scope>
    <source>
        <strain evidence="2 3">TBRC 1851</strain>
    </source>
</reference>
<dbReference type="InterPro" id="IPR046592">
    <property type="entry name" value="DUF6650"/>
</dbReference>
<accession>A0ABV6U834</accession>
<evidence type="ECO:0000313" key="2">
    <source>
        <dbReference type="EMBL" id="MFC0864571.1"/>
    </source>
</evidence>
<evidence type="ECO:0000256" key="1">
    <source>
        <dbReference type="SAM" id="MobiDB-lite"/>
    </source>
</evidence>
<name>A0ABV6U834_9ACTN</name>
<keyword evidence="3" id="KW-1185">Reference proteome</keyword>
<sequence>MGRIPYEITGLSTSLFGIQWQKADTDRKIANKVVAFLEDRRLLFGDRHVEDEVHCVISAIQIRAFLTEQLTQHQIGQELRQILKAMRAACRQFVDAAGPDGRNFEHRMGPPGANAFGLALGDLRSRMGFYIAAIATQYKIEVDEGLSGILPPPPEDSDEDLSWIPGFGE</sequence>
<protein>
    <submittedName>
        <fullName evidence="2">DUF6650 family protein</fullName>
    </submittedName>
</protein>
<comment type="caution">
    <text evidence="2">The sequence shown here is derived from an EMBL/GenBank/DDBJ whole genome shotgun (WGS) entry which is preliminary data.</text>
</comment>